<dbReference type="Gramene" id="Pp3c1_35131V3.1">
    <property type="protein sequence ID" value="Pp3c1_35131V3.1"/>
    <property type="gene ID" value="Pp3c1_35131"/>
</dbReference>
<accession>A0A2K1LAZ1</accession>
<dbReference type="EnsemblPlants" id="Pp3c1_35131V3.1">
    <property type="protein sequence ID" value="Pp3c1_35131V3.1"/>
    <property type="gene ID" value="Pp3c1_35131"/>
</dbReference>
<reference evidence="2" key="3">
    <citation type="submission" date="2020-12" db="UniProtKB">
        <authorList>
            <consortium name="EnsemblPlants"/>
        </authorList>
    </citation>
    <scope>IDENTIFICATION</scope>
</reference>
<dbReference type="AlphaFoldDB" id="A0A2K1LAZ1"/>
<gene>
    <name evidence="1" type="ORF">PHYPA_001624</name>
</gene>
<evidence type="ECO:0000313" key="1">
    <source>
        <dbReference type="EMBL" id="PNR63199.1"/>
    </source>
</evidence>
<organism evidence="1">
    <name type="scientific">Physcomitrium patens</name>
    <name type="common">Spreading-leaved earth moss</name>
    <name type="synonym">Physcomitrella patens</name>
    <dbReference type="NCBI Taxonomy" id="3218"/>
    <lineage>
        <taxon>Eukaryota</taxon>
        <taxon>Viridiplantae</taxon>
        <taxon>Streptophyta</taxon>
        <taxon>Embryophyta</taxon>
        <taxon>Bryophyta</taxon>
        <taxon>Bryophytina</taxon>
        <taxon>Bryopsida</taxon>
        <taxon>Funariidae</taxon>
        <taxon>Funariales</taxon>
        <taxon>Funariaceae</taxon>
        <taxon>Physcomitrium</taxon>
    </lineage>
</organism>
<name>A0A2K1LAZ1_PHYPA</name>
<reference evidence="1 3" key="2">
    <citation type="journal article" date="2018" name="Plant J.">
        <title>The Physcomitrella patens chromosome-scale assembly reveals moss genome structure and evolution.</title>
        <authorList>
            <person name="Lang D."/>
            <person name="Ullrich K.K."/>
            <person name="Murat F."/>
            <person name="Fuchs J."/>
            <person name="Jenkins J."/>
            <person name="Haas F.B."/>
            <person name="Piednoel M."/>
            <person name="Gundlach H."/>
            <person name="Van Bel M."/>
            <person name="Meyberg R."/>
            <person name="Vives C."/>
            <person name="Morata J."/>
            <person name="Symeonidi A."/>
            <person name="Hiss M."/>
            <person name="Muchero W."/>
            <person name="Kamisugi Y."/>
            <person name="Saleh O."/>
            <person name="Blanc G."/>
            <person name="Decker E.L."/>
            <person name="van Gessel N."/>
            <person name="Grimwood J."/>
            <person name="Hayes R.D."/>
            <person name="Graham S.W."/>
            <person name="Gunter L.E."/>
            <person name="McDaniel S.F."/>
            <person name="Hoernstein S.N.W."/>
            <person name="Larsson A."/>
            <person name="Li F.W."/>
            <person name="Perroud P.F."/>
            <person name="Phillips J."/>
            <person name="Ranjan P."/>
            <person name="Rokshar D.S."/>
            <person name="Rothfels C.J."/>
            <person name="Schneider L."/>
            <person name="Shu S."/>
            <person name="Stevenson D.W."/>
            <person name="Thummler F."/>
            <person name="Tillich M."/>
            <person name="Villarreal Aguilar J.C."/>
            <person name="Widiez T."/>
            <person name="Wong G.K."/>
            <person name="Wymore A."/>
            <person name="Zhang Y."/>
            <person name="Zimmer A.D."/>
            <person name="Quatrano R.S."/>
            <person name="Mayer K.F.X."/>
            <person name="Goodstein D."/>
            <person name="Casacuberta J.M."/>
            <person name="Vandepoele K."/>
            <person name="Reski R."/>
            <person name="Cuming A.C."/>
            <person name="Tuskan G.A."/>
            <person name="Maumus F."/>
            <person name="Salse J."/>
            <person name="Schmutz J."/>
            <person name="Rensing S.A."/>
        </authorList>
    </citation>
    <scope>NUCLEOTIDE SEQUENCE [LARGE SCALE GENOMIC DNA]</scope>
    <source>
        <strain evidence="2 3">cv. Gransden 2004</strain>
    </source>
</reference>
<keyword evidence="3" id="KW-1185">Reference proteome</keyword>
<dbReference type="EMBL" id="ABEU02000001">
    <property type="protein sequence ID" value="PNR63199.1"/>
    <property type="molecule type" value="Genomic_DNA"/>
</dbReference>
<proteinExistence type="predicted"/>
<dbReference type="InParanoid" id="A0A2K1LAZ1"/>
<sequence length="216" mass="24564">MLHVNSQGLPQACFAKANLMCAYIILLNSTKCRIVTRHALDTARYIFQGEVTPSTVTSIEMRLIFLSQLLTRFMKSKIVIYNVAQTAYKPFKRLAVLADRDMKLWFHEMHISSTQNSISCLSIPENIPESYPKLVPRNNRSHRNKTEAARKQMSKRNLLCNLTPVLVDSKSNIIWNTSSPCSNSLSAMWTFPWAKTILIGIRLAAICIELLSCSQR</sequence>
<reference evidence="1 3" key="1">
    <citation type="journal article" date="2008" name="Science">
        <title>The Physcomitrella genome reveals evolutionary insights into the conquest of land by plants.</title>
        <authorList>
            <person name="Rensing S."/>
            <person name="Lang D."/>
            <person name="Zimmer A."/>
            <person name="Terry A."/>
            <person name="Salamov A."/>
            <person name="Shapiro H."/>
            <person name="Nishiyama T."/>
            <person name="Perroud P.-F."/>
            <person name="Lindquist E."/>
            <person name="Kamisugi Y."/>
            <person name="Tanahashi T."/>
            <person name="Sakakibara K."/>
            <person name="Fujita T."/>
            <person name="Oishi K."/>
            <person name="Shin-I T."/>
            <person name="Kuroki Y."/>
            <person name="Toyoda A."/>
            <person name="Suzuki Y."/>
            <person name="Hashimoto A."/>
            <person name="Yamaguchi K."/>
            <person name="Sugano A."/>
            <person name="Kohara Y."/>
            <person name="Fujiyama A."/>
            <person name="Anterola A."/>
            <person name="Aoki S."/>
            <person name="Ashton N."/>
            <person name="Barbazuk W.B."/>
            <person name="Barker E."/>
            <person name="Bennetzen J."/>
            <person name="Bezanilla M."/>
            <person name="Blankenship R."/>
            <person name="Cho S.H."/>
            <person name="Dutcher S."/>
            <person name="Estelle M."/>
            <person name="Fawcett J.A."/>
            <person name="Gundlach H."/>
            <person name="Hanada K."/>
            <person name="Heyl A."/>
            <person name="Hicks K.A."/>
            <person name="Hugh J."/>
            <person name="Lohr M."/>
            <person name="Mayer K."/>
            <person name="Melkozernov A."/>
            <person name="Murata T."/>
            <person name="Nelson D."/>
            <person name="Pils B."/>
            <person name="Prigge M."/>
            <person name="Reiss B."/>
            <person name="Renner T."/>
            <person name="Rombauts S."/>
            <person name="Rushton P."/>
            <person name="Sanderfoot A."/>
            <person name="Schween G."/>
            <person name="Shiu S.-H."/>
            <person name="Stueber K."/>
            <person name="Theodoulou F.L."/>
            <person name="Tu H."/>
            <person name="Van de Peer Y."/>
            <person name="Verrier P.J."/>
            <person name="Waters E."/>
            <person name="Wood A."/>
            <person name="Yang L."/>
            <person name="Cove D."/>
            <person name="Cuming A."/>
            <person name="Hasebe M."/>
            <person name="Lucas S."/>
            <person name="Mishler D.B."/>
            <person name="Reski R."/>
            <person name="Grigoriev I."/>
            <person name="Quatrano R.S."/>
            <person name="Boore J.L."/>
        </authorList>
    </citation>
    <scope>NUCLEOTIDE SEQUENCE [LARGE SCALE GENOMIC DNA]</scope>
    <source>
        <strain evidence="2 3">cv. Gransden 2004</strain>
    </source>
</reference>
<evidence type="ECO:0000313" key="2">
    <source>
        <dbReference type="EnsemblPlants" id="Pp3c1_35131V3.1"/>
    </source>
</evidence>
<protein>
    <submittedName>
        <fullName evidence="1 2">Uncharacterized protein</fullName>
    </submittedName>
</protein>
<evidence type="ECO:0000313" key="3">
    <source>
        <dbReference type="Proteomes" id="UP000006727"/>
    </source>
</evidence>
<dbReference type="Proteomes" id="UP000006727">
    <property type="component" value="Chromosome 1"/>
</dbReference>